<dbReference type="OrthoDB" id="6250964at2759"/>
<dbReference type="PROSITE" id="PS50835">
    <property type="entry name" value="IG_LIKE"/>
    <property type="match status" value="4"/>
</dbReference>
<name>A0A8P4KF15_DICLA</name>
<feature type="domain" description="Ig-like" evidence="4">
    <location>
        <begin position="641"/>
        <end position="718"/>
    </location>
</feature>
<dbReference type="CDD" id="cd00096">
    <property type="entry name" value="Ig"/>
    <property type="match status" value="1"/>
</dbReference>
<reference evidence="5" key="2">
    <citation type="submission" date="2025-09" db="UniProtKB">
        <authorList>
            <consortium name="Ensembl"/>
        </authorList>
    </citation>
    <scope>IDENTIFICATION</scope>
</reference>
<evidence type="ECO:0000256" key="1">
    <source>
        <dbReference type="SAM" id="MobiDB-lite"/>
    </source>
</evidence>
<dbReference type="InterPro" id="IPR003599">
    <property type="entry name" value="Ig_sub"/>
</dbReference>
<protein>
    <recommendedName>
        <fullName evidence="4">Ig-like domain-containing protein</fullName>
    </recommendedName>
</protein>
<sequence>MSVIAVLSVNMVTAIMLLSVFFLSGALADCPNPVGLFITTPKKMEALSGSCLQIPCNFSAKSEQDFKSSRETFGVWIKTDYRFGLNPNNVIFNSSNKVNTYPMNIPGNLSQKNCTTLFSSLITNYTDTYYFRIETKRFRAKAECDPLQITVKDSPPRPRIEISGDLKEKQSVTITCSAFTPCPHSPPKLTWNLQQDSHNQIEENTDGTFTTKIQESITLSDQHDGYNITCSVRYPVNEGKDNKTAEERKTLSVSYAPKNTSVSVSPSGLVSAGSWVNLTCSSRAKPPVSRFTWFKNSKDGPMIVSEGPFYSFNVTDGGVYYCVVTNDLGNQGSSWIYMNSAVNPEFGVFVYVKILGIVMLCSTIIIFEWWLRSRCCNKPVKIQVMSVIAVLSVNMVTANMLLSVFFLSGALADCPQKSNLFITAPKKMEALSGSCLQIPCNFRADPEQDFDSSRETFGVWIKTDSNIWDFPKNVIVNSSKTVNTYPMNITGNLSQKNCTTLFSSLITSYTDTYYFRIMNWPFRATAVCDPLQITVKDSPPSLRIEISGDLKEKQSVTITCSAFTPCPHSPPKLTWNLQQDSHNKIEENTDGTFTTKIQESITLSDQHDGYNITCSVRYPVNEGKDNKTAEERKTLSVSYAPKDTSVSISPSGLVSAGSWVNLTCSSRAKPPVSRFTWFKNSKDGPMIVSEGPFYSFNVTDGGVYYCVAMNDLGNQSSSWIHLNSADVKRETSTMATHLQWGSAVAGIIVVILICTALCVWWFKWKHQTPQQTQSQRGEELSLQMPVSTSEENIHYGEIDFSKRRPEPSSDSVQDSGQQHDSLYAQVKVSEPSNRLTHTADGPEDLYAQVKK</sequence>
<feature type="domain" description="Ig-like" evidence="4">
    <location>
        <begin position="158"/>
        <end position="252"/>
    </location>
</feature>
<feature type="signal peptide" evidence="3">
    <location>
        <begin position="1"/>
        <end position="28"/>
    </location>
</feature>
<dbReference type="AlphaFoldDB" id="A0A8P4KF15"/>
<dbReference type="Proteomes" id="UP000694389">
    <property type="component" value="Unassembled WGS sequence"/>
</dbReference>
<feature type="transmembrane region" description="Helical" evidence="2">
    <location>
        <begin position="740"/>
        <end position="762"/>
    </location>
</feature>
<dbReference type="SMART" id="SM00409">
    <property type="entry name" value="IG"/>
    <property type="match status" value="6"/>
</dbReference>
<dbReference type="InterPro" id="IPR036179">
    <property type="entry name" value="Ig-like_dom_sf"/>
</dbReference>
<reference evidence="5" key="1">
    <citation type="submission" date="2025-08" db="UniProtKB">
        <authorList>
            <consortium name="Ensembl"/>
        </authorList>
    </citation>
    <scope>IDENTIFICATION</scope>
</reference>
<accession>A0A8P4KF15</accession>
<dbReference type="Pfam" id="PF13895">
    <property type="entry name" value="Ig_2"/>
    <property type="match status" value="2"/>
</dbReference>
<dbReference type="PANTHER" id="PTHR46484">
    <property type="entry name" value="SI:CH211-171H4.5-RELATED"/>
    <property type="match status" value="1"/>
</dbReference>
<evidence type="ECO:0000313" key="6">
    <source>
        <dbReference type="Proteomes" id="UP000694389"/>
    </source>
</evidence>
<evidence type="ECO:0000256" key="3">
    <source>
        <dbReference type="SAM" id="SignalP"/>
    </source>
</evidence>
<dbReference type="SUPFAM" id="SSF48726">
    <property type="entry name" value="Immunoglobulin"/>
    <property type="match status" value="4"/>
</dbReference>
<keyword evidence="6" id="KW-1185">Reference proteome</keyword>
<keyword evidence="3" id="KW-0732">Signal</keyword>
<feature type="transmembrane region" description="Helical" evidence="2">
    <location>
        <begin position="383"/>
        <end position="407"/>
    </location>
</feature>
<evidence type="ECO:0000256" key="2">
    <source>
        <dbReference type="SAM" id="Phobius"/>
    </source>
</evidence>
<feature type="compositionally biased region" description="Basic and acidic residues" evidence="1">
    <location>
        <begin position="798"/>
        <end position="807"/>
    </location>
</feature>
<feature type="transmembrane region" description="Helical" evidence="2">
    <location>
        <begin position="348"/>
        <end position="371"/>
    </location>
</feature>
<dbReference type="Gene3D" id="2.60.40.10">
    <property type="entry name" value="Immunoglobulins"/>
    <property type="match status" value="6"/>
</dbReference>
<dbReference type="InterPro" id="IPR013783">
    <property type="entry name" value="Ig-like_fold"/>
</dbReference>
<dbReference type="RefSeq" id="XP_051267455.1">
    <property type="nucleotide sequence ID" value="XM_051411495.1"/>
</dbReference>
<evidence type="ECO:0000259" key="4">
    <source>
        <dbReference type="PROSITE" id="PS50835"/>
    </source>
</evidence>
<proteinExistence type="predicted"/>
<dbReference type="GeneTree" id="ENSGT01150000286924"/>
<evidence type="ECO:0000313" key="5">
    <source>
        <dbReference type="Ensembl" id="ENSDLAP00005078001.1"/>
    </source>
</evidence>
<feature type="compositionally biased region" description="Polar residues" evidence="1">
    <location>
        <begin position="808"/>
        <end position="820"/>
    </location>
</feature>
<dbReference type="InterPro" id="IPR007110">
    <property type="entry name" value="Ig-like_dom"/>
</dbReference>
<dbReference type="SMART" id="SM00408">
    <property type="entry name" value="IGc2"/>
    <property type="match status" value="2"/>
</dbReference>
<keyword evidence="2" id="KW-1133">Transmembrane helix</keyword>
<feature type="domain" description="Ig-like" evidence="4">
    <location>
        <begin position="257"/>
        <end position="343"/>
    </location>
</feature>
<dbReference type="Ensembl" id="ENSDLAT00005075327.1">
    <property type="protein sequence ID" value="ENSDLAP00005078001.1"/>
    <property type="gene ID" value="ENSDLAG00005027430.1"/>
</dbReference>
<keyword evidence="2" id="KW-0812">Transmembrane</keyword>
<feature type="domain" description="Ig-like" evidence="4">
    <location>
        <begin position="539"/>
        <end position="636"/>
    </location>
</feature>
<feature type="region of interest" description="Disordered" evidence="1">
    <location>
        <begin position="798"/>
        <end position="851"/>
    </location>
</feature>
<feature type="chain" id="PRO_5035943146" description="Ig-like domain-containing protein" evidence="3">
    <location>
        <begin position="29"/>
        <end position="851"/>
    </location>
</feature>
<dbReference type="PANTHER" id="PTHR46484:SF8">
    <property type="entry name" value="B-CELL RECEPTOR CD22-LIKE-RELATED"/>
    <property type="match status" value="1"/>
</dbReference>
<dbReference type="GeneID" id="127369762"/>
<dbReference type="InterPro" id="IPR003598">
    <property type="entry name" value="Ig_sub2"/>
</dbReference>
<gene>
    <name evidence="5" type="primary">LOC127369762</name>
</gene>
<organism evidence="5 6">
    <name type="scientific">Dicentrarchus labrax</name>
    <name type="common">European seabass</name>
    <name type="synonym">Morone labrax</name>
    <dbReference type="NCBI Taxonomy" id="13489"/>
    <lineage>
        <taxon>Eukaryota</taxon>
        <taxon>Metazoa</taxon>
        <taxon>Chordata</taxon>
        <taxon>Craniata</taxon>
        <taxon>Vertebrata</taxon>
        <taxon>Euteleostomi</taxon>
        <taxon>Actinopterygii</taxon>
        <taxon>Neopterygii</taxon>
        <taxon>Teleostei</taxon>
        <taxon>Neoteleostei</taxon>
        <taxon>Acanthomorphata</taxon>
        <taxon>Eupercaria</taxon>
        <taxon>Moronidae</taxon>
        <taxon>Dicentrarchus</taxon>
    </lineage>
</organism>
<keyword evidence="2" id="KW-0472">Membrane</keyword>